<feature type="transmembrane region" description="Helical" evidence="10">
    <location>
        <begin position="89"/>
        <end position="117"/>
    </location>
</feature>
<evidence type="ECO:0000256" key="10">
    <source>
        <dbReference type="SAM" id="Phobius"/>
    </source>
</evidence>
<dbReference type="PANTHER" id="PTHR32024:SF1">
    <property type="entry name" value="KTR SYSTEM POTASSIUM UPTAKE PROTEIN B"/>
    <property type="match status" value="1"/>
</dbReference>
<name>A0ABW7CE82_9CYAN</name>
<keyword evidence="2" id="KW-0813">Transport</keyword>
<dbReference type="InterPro" id="IPR004772">
    <property type="entry name" value="TrkH"/>
</dbReference>
<keyword evidence="5 10" id="KW-0812">Transmembrane</keyword>
<keyword evidence="6" id="KW-0630">Potassium</keyword>
<gene>
    <name evidence="11" type="ORF">VPK24_17430</name>
</gene>
<keyword evidence="4" id="KW-0633">Potassium transport</keyword>
<evidence type="ECO:0000313" key="11">
    <source>
        <dbReference type="EMBL" id="MFG3819431.1"/>
    </source>
</evidence>
<keyword evidence="9 10" id="KW-0472">Membrane</keyword>
<proteinExistence type="predicted"/>
<keyword evidence="8" id="KW-0406">Ion transport</keyword>
<keyword evidence="3" id="KW-1003">Cell membrane</keyword>
<evidence type="ECO:0000256" key="3">
    <source>
        <dbReference type="ARBA" id="ARBA00022475"/>
    </source>
</evidence>
<comment type="subcellular location">
    <subcellularLocation>
        <location evidence="1">Cell membrane</location>
        <topology evidence="1">Multi-pass membrane protein</topology>
    </subcellularLocation>
</comment>
<feature type="transmembrane region" description="Helical" evidence="10">
    <location>
        <begin position="333"/>
        <end position="354"/>
    </location>
</feature>
<evidence type="ECO:0000256" key="8">
    <source>
        <dbReference type="ARBA" id="ARBA00023065"/>
    </source>
</evidence>
<feature type="transmembrane region" description="Helical" evidence="10">
    <location>
        <begin position="161"/>
        <end position="187"/>
    </location>
</feature>
<dbReference type="EMBL" id="JAZAQF010000090">
    <property type="protein sequence ID" value="MFG3819431.1"/>
    <property type="molecule type" value="Genomic_DNA"/>
</dbReference>
<evidence type="ECO:0000256" key="6">
    <source>
        <dbReference type="ARBA" id="ARBA00022958"/>
    </source>
</evidence>
<dbReference type="Proteomes" id="UP001604335">
    <property type="component" value="Unassembled WGS sequence"/>
</dbReference>
<feature type="transmembrane region" description="Helical" evidence="10">
    <location>
        <begin position="271"/>
        <end position="287"/>
    </location>
</feature>
<evidence type="ECO:0000256" key="7">
    <source>
        <dbReference type="ARBA" id="ARBA00022989"/>
    </source>
</evidence>
<evidence type="ECO:0000256" key="9">
    <source>
        <dbReference type="ARBA" id="ARBA00023136"/>
    </source>
</evidence>
<feature type="transmembrane region" description="Helical" evidence="10">
    <location>
        <begin position="208"/>
        <end position="230"/>
    </location>
</feature>
<feature type="transmembrane region" description="Helical" evidence="10">
    <location>
        <begin position="45"/>
        <end position="69"/>
    </location>
</feature>
<organism evidence="11 12">
    <name type="scientific">Limnothrix redekei LRLZ20PSL1</name>
    <dbReference type="NCBI Taxonomy" id="3112953"/>
    <lineage>
        <taxon>Bacteria</taxon>
        <taxon>Bacillati</taxon>
        <taxon>Cyanobacteriota</taxon>
        <taxon>Cyanophyceae</taxon>
        <taxon>Pseudanabaenales</taxon>
        <taxon>Pseudanabaenaceae</taxon>
        <taxon>Limnothrix</taxon>
    </lineage>
</organism>
<feature type="transmembrane region" description="Helical" evidence="10">
    <location>
        <begin position="129"/>
        <end position="149"/>
    </location>
</feature>
<evidence type="ECO:0000313" key="12">
    <source>
        <dbReference type="Proteomes" id="UP001604335"/>
    </source>
</evidence>
<protein>
    <submittedName>
        <fullName evidence="11">TrkH family potassium uptake protein</fullName>
    </submittedName>
</protein>
<accession>A0ABW7CE82</accession>
<evidence type="ECO:0000256" key="5">
    <source>
        <dbReference type="ARBA" id="ARBA00022692"/>
    </source>
</evidence>
<dbReference type="Pfam" id="PF02386">
    <property type="entry name" value="TrkH"/>
    <property type="match status" value="1"/>
</dbReference>
<dbReference type="PANTHER" id="PTHR32024">
    <property type="entry name" value="TRK SYSTEM POTASSIUM UPTAKE PROTEIN TRKG-RELATED"/>
    <property type="match status" value="1"/>
</dbReference>
<feature type="transmembrane region" description="Helical" evidence="10">
    <location>
        <begin position="390"/>
        <end position="411"/>
    </location>
</feature>
<evidence type="ECO:0000256" key="4">
    <source>
        <dbReference type="ARBA" id="ARBA00022538"/>
    </source>
</evidence>
<evidence type="ECO:0000256" key="1">
    <source>
        <dbReference type="ARBA" id="ARBA00004651"/>
    </source>
</evidence>
<dbReference type="InterPro" id="IPR003445">
    <property type="entry name" value="Cat_transpt"/>
</dbReference>
<reference evidence="12" key="1">
    <citation type="journal article" date="2024" name="Algal Res.">
        <title>Biochemical, toxicological and genomic investigation of a high-biomass producing Limnothrix strain isolated from Italian shallow drinking water reservoir.</title>
        <authorList>
            <person name="Simonazzi M."/>
            <person name="Shishido T.K."/>
            <person name="Delbaje E."/>
            <person name="Wahlsten M."/>
            <person name="Fewer D.P."/>
            <person name="Sivonen K."/>
            <person name="Pezzolesi L."/>
            <person name="Pistocchi R."/>
        </authorList>
    </citation>
    <scope>NUCLEOTIDE SEQUENCE [LARGE SCALE GENOMIC DNA]</scope>
    <source>
        <strain evidence="12">LRLZ20PSL1</strain>
    </source>
</reference>
<comment type="caution">
    <text evidence="11">The sequence shown here is derived from an EMBL/GenBank/DDBJ whole genome shotgun (WGS) entry which is preliminary data.</text>
</comment>
<sequence length="429" mass="46105">MLPISLTNHQWSDPITALFISTSAVCVTGLSVVDVGKYYSFFGEFVVALLAQIGGLGYMTATTFLLLILGRRFGLKDKLALQQSLDMPGISGVLQLVKSIIGATLLFELTGAFLLLGVFVPQLGWNLQAIWFSVFHSVSAFNNAGFGLYADSFVKFVESPLLNFTITGLIIFGGIGYQAIMELFFWGRSRLGRNHAASLRPDRFMFSLNFKIVTTTTLALLVIGTVAILITEFNNLDTLGNLSWNGKLLAAWFQSVTTRTAGFNTIDNGKLGSAALFVTIALMFVGASPGSTGGGIKTTTIRILTGVTRAVLQGQSSVILFNRQIPMALIMKAIAVFLGSLSVVVVSTILLTLFDPTIPFVQLFFEVVSAFATVGLSTGITAQLSVGGKLVLIGTMYIGRVGILMLMSTLISENARSVIRYPEEELLVG</sequence>
<feature type="transmembrane region" description="Helical" evidence="10">
    <location>
        <begin position="360"/>
        <end position="378"/>
    </location>
</feature>
<evidence type="ECO:0000256" key="2">
    <source>
        <dbReference type="ARBA" id="ARBA00022448"/>
    </source>
</evidence>
<feature type="transmembrane region" description="Helical" evidence="10">
    <location>
        <begin position="15"/>
        <end position="33"/>
    </location>
</feature>
<dbReference type="NCBIfam" id="TIGR00933">
    <property type="entry name" value="2a38"/>
    <property type="match status" value="1"/>
</dbReference>
<keyword evidence="12" id="KW-1185">Reference proteome</keyword>
<keyword evidence="7 10" id="KW-1133">Transmembrane helix</keyword>